<dbReference type="NCBIfam" id="TIGR00154">
    <property type="entry name" value="ispE"/>
    <property type="match status" value="1"/>
</dbReference>
<accession>M1E9E1</accession>
<dbReference type="GO" id="GO:0050515">
    <property type="term" value="F:4-(cytidine 5'-diphospho)-2-C-methyl-D-erythritol kinase activity"/>
    <property type="evidence" value="ECO:0007669"/>
    <property type="project" value="UniProtKB-UniRule"/>
</dbReference>
<dbReference type="GO" id="GO:0016114">
    <property type="term" value="P:terpenoid biosynthetic process"/>
    <property type="evidence" value="ECO:0007669"/>
    <property type="project" value="UniProtKB-UniRule"/>
</dbReference>
<keyword evidence="9" id="KW-1185">Reference proteome</keyword>
<keyword evidence="6" id="KW-0414">Isoprene biosynthesis</keyword>
<dbReference type="OrthoDB" id="9809438at2"/>
<evidence type="ECO:0000256" key="1">
    <source>
        <dbReference type="ARBA" id="ARBA00017473"/>
    </source>
</evidence>
<dbReference type="SUPFAM" id="SSF54211">
    <property type="entry name" value="Ribosomal protein S5 domain 2-like"/>
    <property type="match status" value="1"/>
</dbReference>
<dbReference type="InterPro" id="IPR004424">
    <property type="entry name" value="IspE"/>
</dbReference>
<dbReference type="InterPro" id="IPR020568">
    <property type="entry name" value="Ribosomal_Su5_D2-typ_SF"/>
</dbReference>
<keyword evidence="3 6" id="KW-0547">Nucleotide-binding</keyword>
<comment type="similarity">
    <text evidence="6">Belongs to the GHMP kinase family. IspE subfamily.</text>
</comment>
<dbReference type="SUPFAM" id="SSF55060">
    <property type="entry name" value="GHMP Kinase, C-terminal domain"/>
    <property type="match status" value="1"/>
</dbReference>
<sequence>MFEINAFAKVNLSLDIIGKYPDGYHEIRSVFHSIELFDLLRLELVKEKRLVIDSNAEIKDNIIHKVWDYMSLNFDIKSGLYLYLGKNIPLKGGLGGGSSDAAAFLYAINLIFSLGLSREELVAISMNFGSDIAYFFYGGMCLVEGRGERVFKLDDYLNEEIILVIPNKGISTSFAYDLFDKNPQVSNYTKQFFDAKKKDIIRPGNVFEDLVLSSDVELKKIKEILNEECEWNLMSGSGSVFFAKTNKPKQIEKKLSEMGRIVNSRIKPFELRLIEF</sequence>
<dbReference type="InterPro" id="IPR006204">
    <property type="entry name" value="GHMP_kinase_N_dom"/>
</dbReference>
<evidence type="ECO:0000256" key="2">
    <source>
        <dbReference type="ARBA" id="ARBA00022679"/>
    </source>
</evidence>
<comment type="function">
    <text evidence="6">Catalyzes the phosphorylation of the position 2 hydroxy group of 4-diphosphocytidyl-2C-methyl-D-erythritol.</text>
</comment>
<feature type="domain" description="GHMP kinase N-terminal" evidence="7">
    <location>
        <begin position="61"/>
        <end position="139"/>
    </location>
</feature>
<keyword evidence="5 6" id="KW-0067">ATP-binding</keyword>
<dbReference type="Gene3D" id="3.30.70.890">
    <property type="entry name" value="GHMP kinase, C-terminal domain"/>
    <property type="match status" value="1"/>
</dbReference>
<dbReference type="InterPro" id="IPR036554">
    <property type="entry name" value="GHMP_kinase_C_sf"/>
</dbReference>
<dbReference type="KEGG" id="tnr:Thena_1522"/>
<gene>
    <name evidence="6" type="primary">ispE</name>
    <name evidence="8" type="ORF">Thena_1522</name>
</gene>
<feature type="binding site" evidence="6">
    <location>
        <begin position="89"/>
        <end position="99"/>
    </location>
    <ligand>
        <name>ATP</name>
        <dbReference type="ChEBI" id="CHEBI:30616"/>
    </ligand>
</feature>
<dbReference type="InterPro" id="IPR014721">
    <property type="entry name" value="Ribsml_uS5_D2-typ_fold_subgr"/>
</dbReference>
<organism evidence="8 9">
    <name type="scientific">Thermodesulfobium narugense DSM 14796</name>
    <dbReference type="NCBI Taxonomy" id="747365"/>
    <lineage>
        <taxon>Bacteria</taxon>
        <taxon>Pseudomonadati</taxon>
        <taxon>Thermodesulfobiota</taxon>
        <taxon>Thermodesulfobiia</taxon>
        <taxon>Thermodesulfobiales</taxon>
        <taxon>Thermodesulfobiaceae</taxon>
        <taxon>Thermodesulfobium</taxon>
    </lineage>
</organism>
<comment type="catalytic activity">
    <reaction evidence="6">
        <text>4-CDP-2-C-methyl-D-erythritol + ATP = 4-CDP-2-C-methyl-D-erythritol 2-phosphate + ADP + H(+)</text>
        <dbReference type="Rhea" id="RHEA:18437"/>
        <dbReference type="ChEBI" id="CHEBI:15378"/>
        <dbReference type="ChEBI" id="CHEBI:30616"/>
        <dbReference type="ChEBI" id="CHEBI:57823"/>
        <dbReference type="ChEBI" id="CHEBI:57919"/>
        <dbReference type="ChEBI" id="CHEBI:456216"/>
        <dbReference type="EC" id="2.7.1.148"/>
    </reaction>
</comment>
<dbReference type="PIRSF" id="PIRSF010376">
    <property type="entry name" value="IspE"/>
    <property type="match status" value="1"/>
</dbReference>
<comment type="pathway">
    <text evidence="6">Isoprenoid biosynthesis; isopentenyl diphosphate biosynthesis via DXP pathway; isopentenyl diphosphate from 1-deoxy-D-xylulose 5-phosphate: step 3/6.</text>
</comment>
<dbReference type="PANTHER" id="PTHR43527">
    <property type="entry name" value="4-DIPHOSPHOCYTIDYL-2-C-METHYL-D-ERYTHRITOL KINASE, CHLOROPLASTIC"/>
    <property type="match status" value="1"/>
</dbReference>
<proteinExistence type="inferred from homology"/>
<feature type="active site" evidence="6">
    <location>
        <position position="9"/>
    </location>
</feature>
<dbReference type="Proteomes" id="UP000011765">
    <property type="component" value="Chromosome"/>
</dbReference>
<dbReference type="GO" id="GO:0005524">
    <property type="term" value="F:ATP binding"/>
    <property type="evidence" value="ECO:0007669"/>
    <property type="project" value="UniProtKB-UniRule"/>
</dbReference>
<evidence type="ECO:0000256" key="6">
    <source>
        <dbReference type="HAMAP-Rule" id="MF_00061"/>
    </source>
</evidence>
<reference evidence="8 9" key="1">
    <citation type="submission" date="2011-04" db="EMBL/GenBank/DDBJ databases">
        <title>The complete genome of Thermodesulfobium narugense DSM 14796.</title>
        <authorList>
            <consortium name="US DOE Joint Genome Institute (JGI-PGF)"/>
            <person name="Lucas S."/>
            <person name="Han J."/>
            <person name="Lapidus A."/>
            <person name="Bruce D."/>
            <person name="Goodwin L."/>
            <person name="Pitluck S."/>
            <person name="Peters L."/>
            <person name="Kyrpides N."/>
            <person name="Mavromatis K."/>
            <person name="Pagani I."/>
            <person name="Ivanova N."/>
            <person name="Ovchinnikova G."/>
            <person name="Zhang X."/>
            <person name="Saunders L."/>
            <person name="Detter J.C."/>
            <person name="Tapia R."/>
            <person name="Han C."/>
            <person name="Land M."/>
            <person name="Hauser L."/>
            <person name="Markowitz V."/>
            <person name="Cheng J.-F."/>
            <person name="Hugenholtz P."/>
            <person name="Woyke T."/>
            <person name="Wu D."/>
            <person name="Spring S."/>
            <person name="Schroeder M."/>
            <person name="Brambilla E."/>
            <person name="Klenk H.-P."/>
            <person name="Eisen J.A."/>
        </authorList>
    </citation>
    <scope>NUCLEOTIDE SEQUENCE [LARGE SCALE GENOMIC DNA]</scope>
    <source>
        <strain evidence="8 9">DSM 14796</strain>
    </source>
</reference>
<dbReference type="UniPathway" id="UPA00056">
    <property type="reaction ID" value="UER00094"/>
</dbReference>
<dbReference type="HAMAP" id="MF_00061">
    <property type="entry name" value="IspE"/>
    <property type="match status" value="1"/>
</dbReference>
<protein>
    <recommendedName>
        <fullName evidence="1 6">4-diphosphocytidyl-2-C-methyl-D-erythritol kinase</fullName>
        <shortName evidence="6">CMK</shortName>
        <ecNumber evidence="6">2.7.1.148</ecNumber>
    </recommendedName>
    <alternativeName>
        <fullName evidence="6">4-(cytidine-5'-diphospho)-2-C-methyl-D-erythritol kinase</fullName>
    </alternativeName>
</protein>
<dbReference type="Pfam" id="PF00288">
    <property type="entry name" value="GHMP_kinases_N"/>
    <property type="match status" value="1"/>
</dbReference>
<dbReference type="GO" id="GO:0019288">
    <property type="term" value="P:isopentenyl diphosphate biosynthetic process, methylerythritol 4-phosphate pathway"/>
    <property type="evidence" value="ECO:0007669"/>
    <property type="project" value="UniProtKB-UniRule"/>
</dbReference>
<evidence type="ECO:0000256" key="3">
    <source>
        <dbReference type="ARBA" id="ARBA00022741"/>
    </source>
</evidence>
<dbReference type="AlphaFoldDB" id="M1E9E1"/>
<dbReference type="PANTHER" id="PTHR43527:SF2">
    <property type="entry name" value="4-DIPHOSPHOCYTIDYL-2-C-METHYL-D-ERYTHRITOL KINASE, CHLOROPLASTIC"/>
    <property type="match status" value="1"/>
</dbReference>
<evidence type="ECO:0000259" key="7">
    <source>
        <dbReference type="Pfam" id="PF00288"/>
    </source>
</evidence>
<dbReference type="HOGENOM" id="CLU_053057_3_0_9"/>
<keyword evidence="4 6" id="KW-0418">Kinase</keyword>
<evidence type="ECO:0000313" key="9">
    <source>
        <dbReference type="Proteomes" id="UP000011765"/>
    </source>
</evidence>
<evidence type="ECO:0000256" key="5">
    <source>
        <dbReference type="ARBA" id="ARBA00022840"/>
    </source>
</evidence>
<dbReference type="RefSeq" id="WP_013756855.1">
    <property type="nucleotide sequence ID" value="NC_015499.1"/>
</dbReference>
<dbReference type="STRING" id="747365.Thena_1522"/>
<evidence type="ECO:0000256" key="4">
    <source>
        <dbReference type="ARBA" id="ARBA00022777"/>
    </source>
</evidence>
<dbReference type="eggNOG" id="COG1947">
    <property type="taxonomic scope" value="Bacteria"/>
</dbReference>
<feature type="active site" evidence="6">
    <location>
        <position position="131"/>
    </location>
</feature>
<name>M1E9E1_9BACT</name>
<dbReference type="EC" id="2.7.1.148" evidence="6"/>
<evidence type="ECO:0000313" key="8">
    <source>
        <dbReference type="EMBL" id="AEE15134.1"/>
    </source>
</evidence>
<dbReference type="EMBL" id="CP002690">
    <property type="protein sequence ID" value="AEE15134.1"/>
    <property type="molecule type" value="Genomic_DNA"/>
</dbReference>
<dbReference type="Gene3D" id="3.30.230.10">
    <property type="match status" value="1"/>
</dbReference>
<keyword evidence="2 6" id="KW-0808">Transferase</keyword>